<comment type="similarity">
    <text evidence="2 7 8">Belongs to the dihydrofolate reductase family.</text>
</comment>
<dbReference type="Gene3D" id="3.40.430.10">
    <property type="entry name" value="Dihydrofolate Reductase, subunit A"/>
    <property type="match status" value="1"/>
</dbReference>
<dbReference type="Proteomes" id="UP000652354">
    <property type="component" value="Unassembled WGS sequence"/>
</dbReference>
<dbReference type="SUPFAM" id="SSF53597">
    <property type="entry name" value="Dihydrofolate reductase-like"/>
    <property type="match status" value="1"/>
</dbReference>
<dbReference type="GO" id="GO:0046452">
    <property type="term" value="P:dihydrofolate metabolic process"/>
    <property type="evidence" value="ECO:0007669"/>
    <property type="project" value="TreeGrafter"/>
</dbReference>
<dbReference type="GO" id="GO:0046655">
    <property type="term" value="P:folic acid metabolic process"/>
    <property type="evidence" value="ECO:0007669"/>
    <property type="project" value="TreeGrafter"/>
</dbReference>
<dbReference type="GO" id="GO:0006730">
    <property type="term" value="P:one-carbon metabolic process"/>
    <property type="evidence" value="ECO:0007669"/>
    <property type="project" value="UniProtKB-KW"/>
</dbReference>
<proteinExistence type="inferred from homology"/>
<dbReference type="GO" id="GO:0005829">
    <property type="term" value="C:cytosol"/>
    <property type="evidence" value="ECO:0007669"/>
    <property type="project" value="TreeGrafter"/>
</dbReference>
<organism evidence="10 11">
    <name type="scientific">Demequina activiva</name>
    <dbReference type="NCBI Taxonomy" id="1582364"/>
    <lineage>
        <taxon>Bacteria</taxon>
        <taxon>Bacillati</taxon>
        <taxon>Actinomycetota</taxon>
        <taxon>Actinomycetes</taxon>
        <taxon>Micrococcales</taxon>
        <taxon>Demequinaceae</taxon>
        <taxon>Demequina</taxon>
    </lineage>
</organism>
<dbReference type="PIRSF" id="PIRSF000194">
    <property type="entry name" value="DHFR"/>
    <property type="match status" value="1"/>
</dbReference>
<evidence type="ECO:0000256" key="4">
    <source>
        <dbReference type="ARBA" id="ARBA00022563"/>
    </source>
</evidence>
<evidence type="ECO:0000256" key="2">
    <source>
        <dbReference type="ARBA" id="ARBA00009539"/>
    </source>
</evidence>
<dbReference type="GO" id="GO:0046654">
    <property type="term" value="P:tetrahydrofolate biosynthetic process"/>
    <property type="evidence" value="ECO:0007669"/>
    <property type="project" value="InterPro"/>
</dbReference>
<dbReference type="PROSITE" id="PS51330">
    <property type="entry name" value="DHFR_2"/>
    <property type="match status" value="1"/>
</dbReference>
<keyword evidence="11" id="KW-1185">Reference proteome</keyword>
<evidence type="ECO:0000259" key="9">
    <source>
        <dbReference type="PROSITE" id="PS51330"/>
    </source>
</evidence>
<dbReference type="EMBL" id="BONR01000002">
    <property type="protein sequence ID" value="GIG54238.1"/>
    <property type="molecule type" value="Genomic_DNA"/>
</dbReference>
<keyword evidence="5 7" id="KW-0521">NADP</keyword>
<evidence type="ECO:0000256" key="6">
    <source>
        <dbReference type="ARBA" id="ARBA00023002"/>
    </source>
</evidence>
<name>A0A919UL06_9MICO</name>
<dbReference type="EC" id="1.5.1.3" evidence="3 7"/>
<dbReference type="AlphaFoldDB" id="A0A919UL06"/>
<evidence type="ECO:0000313" key="10">
    <source>
        <dbReference type="EMBL" id="GIG54238.1"/>
    </source>
</evidence>
<protein>
    <recommendedName>
        <fullName evidence="3 7">Dihydrofolate reductase</fullName>
        <ecNumber evidence="3 7">1.5.1.3</ecNumber>
    </recommendedName>
</protein>
<keyword evidence="6 7" id="KW-0560">Oxidoreductase</keyword>
<feature type="domain" description="DHFR" evidence="9">
    <location>
        <begin position="1"/>
        <end position="167"/>
    </location>
</feature>
<evidence type="ECO:0000313" key="11">
    <source>
        <dbReference type="Proteomes" id="UP000652354"/>
    </source>
</evidence>
<evidence type="ECO:0000256" key="8">
    <source>
        <dbReference type="RuleBase" id="RU004474"/>
    </source>
</evidence>
<dbReference type="PANTHER" id="PTHR48069">
    <property type="entry name" value="DIHYDROFOLATE REDUCTASE"/>
    <property type="match status" value="1"/>
</dbReference>
<dbReference type="InterPro" id="IPR012259">
    <property type="entry name" value="DHFR"/>
</dbReference>
<dbReference type="InterPro" id="IPR001796">
    <property type="entry name" value="DHFR_dom"/>
</dbReference>
<reference evidence="10" key="1">
    <citation type="submission" date="2021-01" db="EMBL/GenBank/DDBJ databases">
        <title>Whole genome shotgun sequence of Demequina activiva NBRC 110675.</title>
        <authorList>
            <person name="Komaki H."/>
            <person name="Tamura T."/>
        </authorList>
    </citation>
    <scope>NUCLEOTIDE SEQUENCE</scope>
    <source>
        <strain evidence="10">NBRC 110675</strain>
    </source>
</reference>
<dbReference type="PRINTS" id="PR00070">
    <property type="entry name" value="DHFR"/>
</dbReference>
<dbReference type="PROSITE" id="PS00075">
    <property type="entry name" value="DHFR_1"/>
    <property type="match status" value="1"/>
</dbReference>
<accession>A0A919UL06</accession>
<dbReference type="InterPro" id="IPR024072">
    <property type="entry name" value="DHFR-like_dom_sf"/>
</dbReference>
<dbReference type="CDD" id="cd00209">
    <property type="entry name" value="DHFR"/>
    <property type="match status" value="1"/>
</dbReference>
<evidence type="ECO:0000256" key="3">
    <source>
        <dbReference type="ARBA" id="ARBA00012856"/>
    </source>
</evidence>
<evidence type="ECO:0000256" key="5">
    <source>
        <dbReference type="ARBA" id="ARBA00022857"/>
    </source>
</evidence>
<comment type="catalytic activity">
    <reaction evidence="7">
        <text>(6S)-5,6,7,8-tetrahydrofolate + NADP(+) = 7,8-dihydrofolate + NADPH + H(+)</text>
        <dbReference type="Rhea" id="RHEA:15009"/>
        <dbReference type="ChEBI" id="CHEBI:15378"/>
        <dbReference type="ChEBI" id="CHEBI:57451"/>
        <dbReference type="ChEBI" id="CHEBI:57453"/>
        <dbReference type="ChEBI" id="CHEBI:57783"/>
        <dbReference type="ChEBI" id="CHEBI:58349"/>
        <dbReference type="EC" id="1.5.1.3"/>
    </reaction>
</comment>
<dbReference type="GO" id="GO:0004146">
    <property type="term" value="F:dihydrofolate reductase activity"/>
    <property type="evidence" value="ECO:0007669"/>
    <property type="project" value="UniProtKB-EC"/>
</dbReference>
<dbReference type="GO" id="GO:0050661">
    <property type="term" value="F:NADP binding"/>
    <property type="evidence" value="ECO:0007669"/>
    <property type="project" value="InterPro"/>
</dbReference>
<evidence type="ECO:0000256" key="1">
    <source>
        <dbReference type="ARBA" id="ARBA00004903"/>
    </source>
</evidence>
<dbReference type="PANTHER" id="PTHR48069:SF3">
    <property type="entry name" value="DIHYDROFOLATE REDUCTASE"/>
    <property type="match status" value="1"/>
</dbReference>
<evidence type="ECO:0000256" key="7">
    <source>
        <dbReference type="PIRNR" id="PIRNR000194"/>
    </source>
</evidence>
<keyword evidence="4 7" id="KW-0554">One-carbon metabolism</keyword>
<gene>
    <name evidence="10" type="ORF">Dac01nite_09900</name>
</gene>
<comment type="pathway">
    <text evidence="1 7">Cofactor biosynthesis; tetrahydrofolate biosynthesis; 5,6,7,8-tetrahydrofolate from 7,8-dihydrofolate: step 1/1.</text>
</comment>
<sequence>MLRAIWAQARDGAGRPVIGSGGDMPWHLPEDLQHFSSLTRGGAVVMGRRTWESFPERFRPLPGRVNVVITSAPSLEGADAVVASLDAGLEAAARLTPDGEVWVIGGGRVYGAALEAVDGLEVTEIDLVVDGDTFAPQVDPAVWEVVGDSGWRDSATGPRHRFLSYARRSTA</sequence>
<comment type="function">
    <text evidence="7">Key enzyme in folate metabolism. Catalyzes an essential reaction for de novo glycine and purine synthesis, and for DNA precursor synthesis.</text>
</comment>
<dbReference type="RefSeq" id="WP_203653810.1">
    <property type="nucleotide sequence ID" value="NZ_BONR01000002.1"/>
</dbReference>
<comment type="caution">
    <text evidence="10">The sequence shown here is derived from an EMBL/GenBank/DDBJ whole genome shotgun (WGS) entry which is preliminary data.</text>
</comment>
<dbReference type="InterPro" id="IPR017925">
    <property type="entry name" value="DHFR_CS"/>
</dbReference>
<dbReference type="Pfam" id="PF00186">
    <property type="entry name" value="DHFR_1"/>
    <property type="match status" value="1"/>
</dbReference>